<evidence type="ECO:0000256" key="2">
    <source>
        <dbReference type="ARBA" id="ARBA00001326"/>
    </source>
</evidence>
<dbReference type="AlphaFoldDB" id="A0AAW1VGX4"/>
<comment type="catalytic activity">
    <reaction evidence="9 10">
        <text>beta-D-fructose 6-phosphate = dihydroxyacetone + D-glyceraldehyde 3-phosphate</text>
        <dbReference type="Rhea" id="RHEA:28002"/>
        <dbReference type="ChEBI" id="CHEBI:16016"/>
        <dbReference type="ChEBI" id="CHEBI:57634"/>
        <dbReference type="ChEBI" id="CHEBI:59776"/>
    </reaction>
</comment>
<evidence type="ECO:0000256" key="10">
    <source>
        <dbReference type="RuleBase" id="RU367030"/>
    </source>
</evidence>
<comment type="caution">
    <text evidence="12">The sequence shown here is derived from an EMBL/GenBank/DDBJ whole genome shotgun (WGS) entry which is preliminary data.</text>
</comment>
<evidence type="ECO:0000256" key="6">
    <source>
        <dbReference type="ARBA" id="ARBA00022801"/>
    </source>
</evidence>
<dbReference type="GO" id="GO:0046872">
    <property type="term" value="F:metal ion binding"/>
    <property type="evidence" value="ECO:0007669"/>
    <property type="project" value="UniProtKB-UniRule"/>
</dbReference>
<dbReference type="EMBL" id="JARQZJ010000131">
    <property type="protein sequence ID" value="KAK9891963.1"/>
    <property type="molecule type" value="Genomic_DNA"/>
</dbReference>
<dbReference type="GO" id="GO:0016791">
    <property type="term" value="F:phosphatase activity"/>
    <property type="evidence" value="ECO:0007669"/>
    <property type="project" value="TreeGrafter"/>
</dbReference>
<keyword evidence="4" id="KW-0533">Nickel</keyword>
<gene>
    <name evidence="12" type="ORF">WA026_017446</name>
</gene>
<dbReference type="SUPFAM" id="SSF111321">
    <property type="entry name" value="AF1104-like"/>
    <property type="match status" value="1"/>
</dbReference>
<evidence type="ECO:0000313" key="13">
    <source>
        <dbReference type="Proteomes" id="UP001431783"/>
    </source>
</evidence>
<dbReference type="GO" id="GO:0051998">
    <property type="term" value="F:protein carboxyl O-methyltransferase activity"/>
    <property type="evidence" value="ECO:0007669"/>
    <property type="project" value="UniProtKB-UniRule"/>
</dbReference>
<keyword evidence="7 10" id="KW-0464">Manganese</keyword>
<feature type="domain" description="Damage-control phosphatase ARMT1-like metal-binding" evidence="11">
    <location>
        <begin position="18"/>
        <end position="250"/>
    </location>
</feature>
<dbReference type="InterPro" id="IPR039763">
    <property type="entry name" value="ARMT1"/>
</dbReference>
<comment type="function">
    <text evidence="8 10">Metal-dependent phosphatase that shows phosphatase activity against several substrates, including fructose-1-phosphate and fructose-6-phosphate. Its preference for fructose-1-phosphate, a strong glycating agent that causes DNA damage rather than a canonical yeast metabolite, suggests a damage-control function in hexose phosphate metabolism. Has also been shown to have O-methyltransferase activity that methylates glutamate residues of target proteins to form gamma-glutamyl methyl ester residues. Possibly methylates PCNA, suggesting it is involved in the DNA damage response.</text>
</comment>
<keyword evidence="5 10" id="KW-0479">Metal-binding</keyword>
<keyword evidence="13" id="KW-1185">Reference proteome</keyword>
<proteinExistence type="inferred from homology"/>
<evidence type="ECO:0000256" key="4">
    <source>
        <dbReference type="ARBA" id="ARBA00022596"/>
    </source>
</evidence>
<dbReference type="PANTHER" id="PTHR12260">
    <property type="entry name" value="DAMAGE-CONTROL PHOSPHATASE ARMT1"/>
    <property type="match status" value="1"/>
</dbReference>
<dbReference type="InterPro" id="IPR002791">
    <property type="entry name" value="ARMT1-like_metal-bd"/>
</dbReference>
<keyword evidence="10" id="KW-0489">Methyltransferase</keyword>
<dbReference type="InterPro" id="IPR036075">
    <property type="entry name" value="ARMT-1-like_metal-bd_sf"/>
</dbReference>
<dbReference type="GO" id="GO:0005634">
    <property type="term" value="C:nucleus"/>
    <property type="evidence" value="ECO:0007669"/>
    <property type="project" value="TreeGrafter"/>
</dbReference>
<dbReference type="Gene3D" id="3.40.50.10880">
    <property type="entry name" value="Uncharacterised protein PF01937, DUF89, domain 3"/>
    <property type="match status" value="1"/>
</dbReference>
<protein>
    <recommendedName>
        <fullName evidence="10">Sugar phosphate phosphatase</fullName>
        <ecNumber evidence="10">2.1.1.-</ecNumber>
        <ecNumber evidence="10">3.1.3.-</ecNumber>
    </recommendedName>
</protein>
<dbReference type="PANTHER" id="PTHR12260:SF6">
    <property type="entry name" value="DAMAGE-CONTROL PHOSPHATASE ARMT1"/>
    <property type="match status" value="1"/>
</dbReference>
<evidence type="ECO:0000256" key="7">
    <source>
        <dbReference type="ARBA" id="ARBA00023211"/>
    </source>
</evidence>
<dbReference type="GO" id="GO:0032259">
    <property type="term" value="P:methylation"/>
    <property type="evidence" value="ECO:0007669"/>
    <property type="project" value="UniProtKB-KW"/>
</dbReference>
<evidence type="ECO:0000259" key="11">
    <source>
        <dbReference type="Pfam" id="PF01937"/>
    </source>
</evidence>
<keyword evidence="6 10" id="KW-0378">Hydrolase</keyword>
<dbReference type="Proteomes" id="UP001431783">
    <property type="component" value="Unassembled WGS sequence"/>
</dbReference>
<evidence type="ECO:0000256" key="9">
    <source>
        <dbReference type="ARBA" id="ARBA00048809"/>
    </source>
</evidence>
<comment type="similarity">
    <text evidence="3 10">Belongs to the damage-control phosphatase family. Sugar phosphate phosphatase III subfamily.</text>
</comment>
<evidence type="ECO:0000256" key="8">
    <source>
        <dbReference type="ARBA" id="ARBA00045980"/>
    </source>
</evidence>
<accession>A0AAW1VGX4</accession>
<dbReference type="GO" id="GO:0006974">
    <property type="term" value="P:DNA damage response"/>
    <property type="evidence" value="ECO:0007669"/>
    <property type="project" value="TreeGrafter"/>
</dbReference>
<dbReference type="EC" id="3.1.3.-" evidence="10"/>
<sequence>MNKTAQYLRNIYKFPSMEDSQDFEKLIKLNLWTHQDDIAFYRDKERTTKCFTQMLNIKGKDSFIICNQVQQAWEVISDKSHPSNVIAFICDNAGFEFFMELCLADYLYTNYYATSIHFHVKHIPWFILDVTEADIHWMLHHLGKNADKYLQKMSTVWKEHFKTGRWKIVVRKYWTLPIGFTKMKEIDPLLFKMLEEPKVVIIIGDMNYRKLFEDKNLEPSTPISDALAEFHPSNVLLVRVMKSEVCCNIKPSEIEILENLNRNWMDSGLYGFIQFAPKPKVTCDCQGL</sequence>
<evidence type="ECO:0000256" key="1">
    <source>
        <dbReference type="ARBA" id="ARBA00000807"/>
    </source>
</evidence>
<keyword evidence="10" id="KW-0808">Transferase</keyword>
<comment type="catalytic activity">
    <reaction evidence="2 10">
        <text>beta-D-fructose 1-phosphate + H2O = D-fructose + phosphate</text>
        <dbReference type="Rhea" id="RHEA:35603"/>
        <dbReference type="ChEBI" id="CHEBI:15377"/>
        <dbReference type="ChEBI" id="CHEBI:37721"/>
        <dbReference type="ChEBI" id="CHEBI:43474"/>
        <dbReference type="ChEBI" id="CHEBI:138881"/>
    </reaction>
</comment>
<evidence type="ECO:0000256" key="5">
    <source>
        <dbReference type="ARBA" id="ARBA00022723"/>
    </source>
</evidence>
<comment type="catalytic activity">
    <reaction evidence="1 10">
        <text>L-glutamyl-[protein] + S-adenosyl-L-methionine = [protein]-L-glutamate 5-O-methyl ester + S-adenosyl-L-homocysteine</text>
        <dbReference type="Rhea" id="RHEA:24452"/>
        <dbReference type="Rhea" id="RHEA-COMP:10208"/>
        <dbReference type="Rhea" id="RHEA-COMP:10311"/>
        <dbReference type="ChEBI" id="CHEBI:29973"/>
        <dbReference type="ChEBI" id="CHEBI:57856"/>
        <dbReference type="ChEBI" id="CHEBI:59789"/>
        <dbReference type="ChEBI" id="CHEBI:82795"/>
    </reaction>
</comment>
<comment type="domain">
    <text evidence="10">Subfamily III proteins have a conserved RTxK motif about 40-50 residues from the C-terminus; the threonine may be replaced by serine or cysteine.</text>
</comment>
<comment type="cofactor">
    <cofactor evidence="10">
        <name>Mn(2+)</name>
        <dbReference type="ChEBI" id="CHEBI:29035"/>
    </cofactor>
    <cofactor evidence="10">
        <name>Ni(2+)</name>
        <dbReference type="ChEBI" id="CHEBI:49786"/>
    </cofactor>
</comment>
<reference evidence="12 13" key="1">
    <citation type="submission" date="2023-03" db="EMBL/GenBank/DDBJ databases">
        <title>Genome insight into feeding habits of ladybird beetles.</title>
        <authorList>
            <person name="Li H.-S."/>
            <person name="Huang Y.-H."/>
            <person name="Pang H."/>
        </authorList>
    </citation>
    <scope>NUCLEOTIDE SEQUENCE [LARGE SCALE GENOMIC DNA]</scope>
    <source>
        <strain evidence="12">SYSU_2023b</strain>
        <tissue evidence="12">Whole body</tissue>
    </source>
</reference>
<dbReference type="EC" id="2.1.1.-" evidence="10"/>
<dbReference type="Pfam" id="PF01937">
    <property type="entry name" value="ARMT1-like_dom"/>
    <property type="match status" value="1"/>
</dbReference>
<evidence type="ECO:0000256" key="3">
    <source>
        <dbReference type="ARBA" id="ARBA00009519"/>
    </source>
</evidence>
<name>A0AAW1VGX4_9CUCU</name>
<organism evidence="12 13">
    <name type="scientific">Henosepilachna vigintioctopunctata</name>
    <dbReference type="NCBI Taxonomy" id="420089"/>
    <lineage>
        <taxon>Eukaryota</taxon>
        <taxon>Metazoa</taxon>
        <taxon>Ecdysozoa</taxon>
        <taxon>Arthropoda</taxon>
        <taxon>Hexapoda</taxon>
        <taxon>Insecta</taxon>
        <taxon>Pterygota</taxon>
        <taxon>Neoptera</taxon>
        <taxon>Endopterygota</taxon>
        <taxon>Coleoptera</taxon>
        <taxon>Polyphaga</taxon>
        <taxon>Cucujiformia</taxon>
        <taxon>Coccinelloidea</taxon>
        <taxon>Coccinellidae</taxon>
        <taxon>Epilachninae</taxon>
        <taxon>Epilachnini</taxon>
        <taxon>Henosepilachna</taxon>
    </lineage>
</organism>
<evidence type="ECO:0000313" key="12">
    <source>
        <dbReference type="EMBL" id="KAK9891963.1"/>
    </source>
</evidence>